<sequence>MTMGTRPTDTGVRGRLGLIVPSSNTTAEPEFERALPDEITVHAARMELESVTVDALDAMSDGAERGAELLAHADVDAVAYACTTGSLIHGPGFDAELEDRLEAAADAPAVATARSVVRALEALDAERIAVVTPYTDDLDAKERDFLEAVGLEVVSIDGRGLEANTAIGALTPDDAEAQVLEHVDGADADALDAVFVSCTNYRSLAAVDGLESKLGVPVLTSNGATLWDVCRASGLEVDFEGRGTLLESSRS</sequence>
<accession>L9WXU3</accession>
<dbReference type="PIRSF" id="PIRSF015736">
    <property type="entry name" value="MI"/>
    <property type="match status" value="1"/>
</dbReference>
<dbReference type="PANTHER" id="PTHR40267">
    <property type="entry name" value="BLR3294 PROTEIN"/>
    <property type="match status" value="1"/>
</dbReference>
<dbReference type="InterPro" id="IPR053714">
    <property type="entry name" value="Iso_Racemase_Enz_sf"/>
</dbReference>
<proteinExistence type="predicted"/>
<dbReference type="AlphaFoldDB" id="L9WXU3"/>
<name>L9WXU3_9EURY</name>
<dbReference type="Pfam" id="PF17645">
    <property type="entry name" value="Amdase"/>
    <property type="match status" value="1"/>
</dbReference>
<dbReference type="PANTHER" id="PTHR40267:SF1">
    <property type="entry name" value="BLR3294 PROTEIN"/>
    <property type="match status" value="1"/>
</dbReference>
<dbReference type="PATRIC" id="fig|1227499.3.peg.2637"/>
<dbReference type="InterPro" id="IPR026286">
    <property type="entry name" value="MaiA/AMDase"/>
</dbReference>
<dbReference type="EMBL" id="AOHZ01000059">
    <property type="protein sequence ID" value="ELY54295.1"/>
    <property type="molecule type" value="Genomic_DNA"/>
</dbReference>
<gene>
    <name evidence="1" type="ORF">C493_12849</name>
</gene>
<comment type="caution">
    <text evidence="1">The sequence shown here is derived from an EMBL/GenBank/DDBJ whole genome shotgun (WGS) entry which is preliminary data.</text>
</comment>
<keyword evidence="2" id="KW-1185">Reference proteome</keyword>
<protein>
    <submittedName>
        <fullName evidence="1">Asp/Glu/hydantoin racemase</fullName>
    </submittedName>
</protein>
<dbReference type="eggNOG" id="arCOG02004">
    <property type="taxonomic scope" value="Archaea"/>
</dbReference>
<reference evidence="1 2" key="1">
    <citation type="journal article" date="2014" name="PLoS Genet.">
        <title>Phylogenetically driven sequencing of extremely halophilic archaea reveals strategies for static and dynamic osmo-response.</title>
        <authorList>
            <person name="Becker E.A."/>
            <person name="Seitzer P.M."/>
            <person name="Tritt A."/>
            <person name="Larsen D."/>
            <person name="Krusor M."/>
            <person name="Yao A.I."/>
            <person name="Wu D."/>
            <person name="Madern D."/>
            <person name="Eisen J.A."/>
            <person name="Darling A.E."/>
            <person name="Facciotti M.T."/>
        </authorList>
    </citation>
    <scope>NUCLEOTIDE SEQUENCE [LARGE SCALE GENOMIC DNA]</scope>
    <source>
        <strain evidence="1 2">JCM 12255</strain>
    </source>
</reference>
<dbReference type="Gene3D" id="3.40.50.12500">
    <property type="match status" value="1"/>
</dbReference>
<dbReference type="Proteomes" id="UP000011602">
    <property type="component" value="Unassembled WGS sequence"/>
</dbReference>
<organism evidence="1 2">
    <name type="scientific">Natronolimnohabitans innermongolicus JCM 12255</name>
    <dbReference type="NCBI Taxonomy" id="1227499"/>
    <lineage>
        <taxon>Archaea</taxon>
        <taxon>Methanobacteriati</taxon>
        <taxon>Methanobacteriota</taxon>
        <taxon>Stenosarchaea group</taxon>
        <taxon>Halobacteria</taxon>
        <taxon>Halobacteriales</taxon>
        <taxon>Natrialbaceae</taxon>
        <taxon>Natronolimnohabitans</taxon>
    </lineage>
</organism>
<dbReference type="STRING" id="1227499.C493_12849"/>
<evidence type="ECO:0000313" key="2">
    <source>
        <dbReference type="Proteomes" id="UP000011602"/>
    </source>
</evidence>
<evidence type="ECO:0000313" key="1">
    <source>
        <dbReference type="EMBL" id="ELY54295.1"/>
    </source>
</evidence>